<dbReference type="OrthoDB" id="7831428at2"/>
<dbReference type="STRING" id="1777141.AWB80_04402"/>
<dbReference type="PROSITE" id="PS51257">
    <property type="entry name" value="PROKAR_LIPOPROTEIN"/>
    <property type="match status" value="1"/>
</dbReference>
<keyword evidence="2" id="KW-0732">Signal</keyword>
<comment type="caution">
    <text evidence="3">The sequence shown here is derived from an EMBL/GenBank/DDBJ whole genome shotgun (WGS) entry which is preliminary data.</text>
</comment>
<dbReference type="NCBIfam" id="TIGR03360">
    <property type="entry name" value="VI_minor_1"/>
    <property type="match status" value="1"/>
</dbReference>
<dbReference type="Proteomes" id="UP000054911">
    <property type="component" value="Unassembled WGS sequence"/>
</dbReference>
<dbReference type="AlphaFoldDB" id="A0A158C233"/>
<evidence type="ECO:0000313" key="4">
    <source>
        <dbReference type="Proteomes" id="UP000054911"/>
    </source>
</evidence>
<protein>
    <recommendedName>
        <fullName evidence="5">Type VI secretion system-associated protein TagO</fullName>
    </recommendedName>
</protein>
<feature type="signal peptide" evidence="2">
    <location>
        <begin position="1"/>
        <end position="20"/>
    </location>
</feature>
<feature type="chain" id="PRO_5007622503" description="Type VI secretion system-associated protein TagO" evidence="2">
    <location>
        <begin position="21"/>
        <end position="246"/>
    </location>
</feature>
<sequence>MRLFVTLLSLSLLTTTLGLAGCGPHDKSTAAAPWHDCTSIASPVRRLACFDAAAGTPPEHADPKADSTVAPSAPAAVSDADLQARSAPAGRSAIAALVQRNEAERRGASTQFLLSRVATDDSDGAQMIISAPALGSAAPRPYLVVSCISGITRLQLLTSELVSSNRMRMRLFLDGKPLSDATTWQVLDTGDVVDAGRGLVAIDLVRRLSDGARLRIESDYPQADGLMFDATGLKALIAQEREACHW</sequence>
<dbReference type="InterPro" id="IPR017738">
    <property type="entry name" value="T6SS-assoc_VCA0118"/>
</dbReference>
<keyword evidence="4" id="KW-1185">Reference proteome</keyword>
<accession>A0A158C233</accession>
<reference evidence="3" key="1">
    <citation type="submission" date="2016-01" db="EMBL/GenBank/DDBJ databases">
        <authorList>
            <person name="Peeters C."/>
        </authorList>
    </citation>
    <scope>NUCLEOTIDE SEQUENCE [LARGE SCALE GENOMIC DNA]</scope>
    <source>
        <strain evidence="3">LMG 29323</strain>
    </source>
</reference>
<organism evidence="3 4">
    <name type="scientific">Caballeronia pedi</name>
    <dbReference type="NCBI Taxonomy" id="1777141"/>
    <lineage>
        <taxon>Bacteria</taxon>
        <taxon>Pseudomonadati</taxon>
        <taxon>Pseudomonadota</taxon>
        <taxon>Betaproteobacteria</taxon>
        <taxon>Burkholderiales</taxon>
        <taxon>Burkholderiaceae</taxon>
        <taxon>Caballeronia</taxon>
    </lineage>
</organism>
<dbReference type="RefSeq" id="WP_087131513.1">
    <property type="nucleotide sequence ID" value="NZ_FCOE02000015.1"/>
</dbReference>
<evidence type="ECO:0000313" key="3">
    <source>
        <dbReference type="EMBL" id="SAK75946.1"/>
    </source>
</evidence>
<gene>
    <name evidence="3" type="ORF">AWB80_04402</name>
</gene>
<evidence type="ECO:0000256" key="1">
    <source>
        <dbReference type="SAM" id="MobiDB-lite"/>
    </source>
</evidence>
<name>A0A158C233_9BURK</name>
<feature type="region of interest" description="Disordered" evidence="1">
    <location>
        <begin position="55"/>
        <end position="74"/>
    </location>
</feature>
<evidence type="ECO:0008006" key="5">
    <source>
        <dbReference type="Google" id="ProtNLM"/>
    </source>
</evidence>
<evidence type="ECO:0000256" key="2">
    <source>
        <dbReference type="SAM" id="SignalP"/>
    </source>
</evidence>
<dbReference type="Pfam" id="PF11319">
    <property type="entry name" value="VasI"/>
    <property type="match status" value="1"/>
</dbReference>
<dbReference type="EMBL" id="FCOE02000015">
    <property type="protein sequence ID" value="SAK75946.1"/>
    <property type="molecule type" value="Genomic_DNA"/>
</dbReference>
<proteinExistence type="predicted"/>